<dbReference type="SMART" id="SM00320">
    <property type="entry name" value="WD40"/>
    <property type="match status" value="6"/>
</dbReference>
<dbReference type="EMBL" id="MU004236">
    <property type="protein sequence ID" value="KAF2668451.1"/>
    <property type="molecule type" value="Genomic_DNA"/>
</dbReference>
<keyword evidence="2 5" id="KW-0853">WD repeat</keyword>
<evidence type="ECO:0000313" key="8">
    <source>
        <dbReference type="Proteomes" id="UP000799302"/>
    </source>
</evidence>
<dbReference type="AlphaFoldDB" id="A0A6A6UA29"/>
<evidence type="ECO:0000256" key="1">
    <source>
        <dbReference type="ARBA" id="ARBA00004123"/>
    </source>
</evidence>
<reference evidence="7" key="1">
    <citation type="journal article" date="2020" name="Stud. Mycol.">
        <title>101 Dothideomycetes genomes: a test case for predicting lifestyles and emergence of pathogens.</title>
        <authorList>
            <person name="Haridas S."/>
            <person name="Albert R."/>
            <person name="Binder M."/>
            <person name="Bloem J."/>
            <person name="Labutti K."/>
            <person name="Salamov A."/>
            <person name="Andreopoulos B."/>
            <person name="Baker S."/>
            <person name="Barry K."/>
            <person name="Bills G."/>
            <person name="Bluhm B."/>
            <person name="Cannon C."/>
            <person name="Castanera R."/>
            <person name="Culley D."/>
            <person name="Daum C."/>
            <person name="Ezra D."/>
            <person name="Gonzalez J."/>
            <person name="Henrissat B."/>
            <person name="Kuo A."/>
            <person name="Liang C."/>
            <person name="Lipzen A."/>
            <person name="Lutzoni F."/>
            <person name="Magnuson J."/>
            <person name="Mondo S."/>
            <person name="Nolan M."/>
            <person name="Ohm R."/>
            <person name="Pangilinan J."/>
            <person name="Park H.-J."/>
            <person name="Ramirez L."/>
            <person name="Alfaro M."/>
            <person name="Sun H."/>
            <person name="Tritt A."/>
            <person name="Yoshinaga Y."/>
            <person name="Zwiers L.-H."/>
            <person name="Turgeon B."/>
            <person name="Goodwin S."/>
            <person name="Spatafora J."/>
            <person name="Crous P."/>
            <person name="Grigoriev I."/>
        </authorList>
    </citation>
    <scope>NUCLEOTIDE SEQUENCE</scope>
    <source>
        <strain evidence="7">CBS 115976</strain>
    </source>
</reference>
<accession>A0A6A6UA29</accession>
<keyword evidence="3" id="KW-0677">Repeat</keyword>
<evidence type="ECO:0000256" key="6">
    <source>
        <dbReference type="SAM" id="MobiDB-lite"/>
    </source>
</evidence>
<dbReference type="Pfam" id="PF00400">
    <property type="entry name" value="WD40"/>
    <property type="match status" value="3"/>
</dbReference>
<keyword evidence="8" id="KW-1185">Reference proteome</keyword>
<dbReference type="PANTHER" id="PTHR44040:SF1">
    <property type="entry name" value="RETINOBLASTOMA-BINDING PROTEIN 5"/>
    <property type="match status" value="1"/>
</dbReference>
<dbReference type="PROSITE" id="PS00678">
    <property type="entry name" value="WD_REPEATS_1"/>
    <property type="match status" value="1"/>
</dbReference>
<gene>
    <name evidence="7" type="ORF">BT63DRAFT_277367</name>
</gene>
<proteinExistence type="predicted"/>
<name>A0A6A6UA29_9PEZI</name>
<dbReference type="Proteomes" id="UP000799302">
    <property type="component" value="Unassembled WGS sequence"/>
</dbReference>
<organism evidence="7 8">
    <name type="scientific">Microthyrium microscopicum</name>
    <dbReference type="NCBI Taxonomy" id="703497"/>
    <lineage>
        <taxon>Eukaryota</taxon>
        <taxon>Fungi</taxon>
        <taxon>Dikarya</taxon>
        <taxon>Ascomycota</taxon>
        <taxon>Pezizomycotina</taxon>
        <taxon>Dothideomycetes</taxon>
        <taxon>Dothideomycetes incertae sedis</taxon>
        <taxon>Microthyriales</taxon>
        <taxon>Microthyriaceae</taxon>
        <taxon>Microthyrium</taxon>
    </lineage>
</organism>
<dbReference type="SUPFAM" id="SSF50978">
    <property type="entry name" value="WD40 repeat-like"/>
    <property type="match status" value="1"/>
</dbReference>
<comment type="subcellular location">
    <subcellularLocation>
        <location evidence="1">Nucleus</location>
    </subcellularLocation>
</comment>
<dbReference type="PANTHER" id="PTHR44040">
    <property type="entry name" value="RETINOBLASTOMA-BINDING PROTEIN 5"/>
    <property type="match status" value="1"/>
</dbReference>
<sequence length="479" mass="53926">MNLSLVEPEYLAKDLPEALQDCLKSGFSTCIRFNHRGDFLASGRGDGNVIIFDCDTNGIARKLSGHFAHVQSLCWSADDRYLLTASQDWSVVLWDLSTGERMRRVRFEAPIFLAELHPTNHLLFVCAQFDEQPMLVDVQEPEAVKRVLPTIPKRSEDEIANATEKQAAQDAKQNTTATIFSPTGDFIFSCTNKGWFNIIDTATCQTLSSTKITSSMITLMRLTANGKSMVINSGDRIIRTFELPDMTAPDFNFDNFQLEVRQKYQDVINKLSWHWVCWNPSGEHILASTMMHHNIYCWAEHLEGSLVKILEAPDEITSFDFHPYKPRVAAIGQDDGQIYLWGVPAPQSWAALAPDFVEVEENVEHAEREDEFDIQPAEELQRRRLDLEDEEIDVLTMDPVKDSQFQPGAFVMPVSMDVISDVEDEVVAIGAGQFRRKTPGQDWLTVETEPALSGDESKKASNGTRSAGNGGTKRKQRTD</sequence>
<keyword evidence="4" id="KW-0539">Nucleus</keyword>
<evidence type="ECO:0000313" key="7">
    <source>
        <dbReference type="EMBL" id="KAF2668451.1"/>
    </source>
</evidence>
<feature type="region of interest" description="Disordered" evidence="6">
    <location>
        <begin position="438"/>
        <end position="479"/>
    </location>
</feature>
<evidence type="ECO:0000256" key="2">
    <source>
        <dbReference type="ARBA" id="ARBA00022574"/>
    </source>
</evidence>
<evidence type="ECO:0000256" key="5">
    <source>
        <dbReference type="PROSITE-ProRule" id="PRU00221"/>
    </source>
</evidence>
<dbReference type="Gene3D" id="2.130.10.10">
    <property type="entry name" value="YVTN repeat-like/Quinoprotein amine dehydrogenase"/>
    <property type="match status" value="2"/>
</dbReference>
<dbReference type="GO" id="GO:0048188">
    <property type="term" value="C:Set1C/COMPASS complex"/>
    <property type="evidence" value="ECO:0007669"/>
    <property type="project" value="InterPro"/>
</dbReference>
<evidence type="ECO:0000256" key="4">
    <source>
        <dbReference type="ARBA" id="ARBA00023242"/>
    </source>
</evidence>
<dbReference type="PROSITE" id="PS50082">
    <property type="entry name" value="WD_REPEATS_2"/>
    <property type="match status" value="1"/>
</dbReference>
<dbReference type="InterPro" id="IPR001680">
    <property type="entry name" value="WD40_rpt"/>
</dbReference>
<dbReference type="InterPro" id="IPR036322">
    <property type="entry name" value="WD40_repeat_dom_sf"/>
</dbReference>
<dbReference type="OrthoDB" id="196858at2759"/>
<dbReference type="InterPro" id="IPR015943">
    <property type="entry name" value="WD40/YVTN_repeat-like_dom_sf"/>
</dbReference>
<dbReference type="InterPro" id="IPR019775">
    <property type="entry name" value="WD40_repeat_CS"/>
</dbReference>
<dbReference type="PROSITE" id="PS50294">
    <property type="entry name" value="WD_REPEATS_REGION"/>
    <property type="match status" value="1"/>
</dbReference>
<dbReference type="InterPro" id="IPR037850">
    <property type="entry name" value="RBBP5/Swd1"/>
</dbReference>
<feature type="repeat" description="WD" evidence="5">
    <location>
        <begin position="63"/>
        <end position="104"/>
    </location>
</feature>
<evidence type="ECO:0000256" key="3">
    <source>
        <dbReference type="ARBA" id="ARBA00022737"/>
    </source>
</evidence>
<protein>
    <submittedName>
        <fullName evidence="7">WD40 repeat-like protein</fullName>
    </submittedName>
</protein>